<feature type="non-terminal residue" evidence="2">
    <location>
        <position position="1"/>
    </location>
</feature>
<protein>
    <submittedName>
        <fullName evidence="2">Uncharacterized protein</fullName>
    </submittedName>
</protein>
<accession>A0A6J4UIH6</accession>
<name>A0A6J4UIH6_9BACT</name>
<dbReference type="EMBL" id="CADCWG010000103">
    <property type="protein sequence ID" value="CAA9549736.1"/>
    <property type="molecule type" value="Genomic_DNA"/>
</dbReference>
<dbReference type="AlphaFoldDB" id="A0A6J4UIH6"/>
<sequence length="60" mass="6158">DAAALVGVRGGGARPSRAARPSRVPRRGRRHRPAGRWDGAPDEIRATGLGSTTGDPSTAV</sequence>
<gene>
    <name evidence="2" type="ORF">AVDCRST_MAG49-1671</name>
</gene>
<feature type="region of interest" description="Disordered" evidence="1">
    <location>
        <begin position="1"/>
        <end position="60"/>
    </location>
</feature>
<proteinExistence type="predicted"/>
<evidence type="ECO:0000256" key="1">
    <source>
        <dbReference type="SAM" id="MobiDB-lite"/>
    </source>
</evidence>
<organism evidence="2">
    <name type="scientific">uncultured Thermomicrobiales bacterium</name>
    <dbReference type="NCBI Taxonomy" id="1645740"/>
    <lineage>
        <taxon>Bacteria</taxon>
        <taxon>Pseudomonadati</taxon>
        <taxon>Thermomicrobiota</taxon>
        <taxon>Thermomicrobia</taxon>
        <taxon>Thermomicrobiales</taxon>
        <taxon>environmental samples</taxon>
    </lineage>
</organism>
<feature type="compositionally biased region" description="Polar residues" evidence="1">
    <location>
        <begin position="49"/>
        <end position="60"/>
    </location>
</feature>
<feature type="non-terminal residue" evidence="2">
    <location>
        <position position="60"/>
    </location>
</feature>
<feature type="compositionally biased region" description="Basic residues" evidence="1">
    <location>
        <begin position="23"/>
        <end position="34"/>
    </location>
</feature>
<evidence type="ECO:0000313" key="2">
    <source>
        <dbReference type="EMBL" id="CAA9549736.1"/>
    </source>
</evidence>
<reference evidence="2" key="1">
    <citation type="submission" date="2020-02" db="EMBL/GenBank/DDBJ databases">
        <authorList>
            <person name="Meier V. D."/>
        </authorList>
    </citation>
    <scope>NUCLEOTIDE SEQUENCE</scope>
    <source>
        <strain evidence="2">AVDCRST_MAG49</strain>
    </source>
</reference>